<dbReference type="Proteomes" id="UP000547011">
    <property type="component" value="Unassembled WGS sequence"/>
</dbReference>
<feature type="transmembrane region" description="Helical" evidence="1">
    <location>
        <begin position="174"/>
        <end position="202"/>
    </location>
</feature>
<dbReference type="PANTHER" id="PTHR31881">
    <property type="match status" value="1"/>
</dbReference>
<comment type="caution">
    <text evidence="2">The sequence shown here is derived from an EMBL/GenBank/DDBJ whole genome shotgun (WGS) entry which is preliminary data.</text>
</comment>
<reference evidence="2 3" key="1">
    <citation type="submission" date="2020-08" db="EMBL/GenBank/DDBJ databases">
        <title>Genomic Encyclopedia of Type Strains, Phase IV (KMG-IV): sequencing the most valuable type-strain genomes for metagenomic binning, comparative biology and taxonomic classification.</title>
        <authorList>
            <person name="Goeker M."/>
        </authorList>
    </citation>
    <scope>NUCLEOTIDE SEQUENCE [LARGE SCALE GENOMIC DNA]</scope>
    <source>
        <strain evidence="2 3">DSM 23447</strain>
    </source>
</reference>
<keyword evidence="1" id="KW-0812">Transmembrane</keyword>
<dbReference type="EMBL" id="JACIEW010000005">
    <property type="protein sequence ID" value="MBB4052592.1"/>
    <property type="molecule type" value="Genomic_DNA"/>
</dbReference>
<gene>
    <name evidence="2" type="ORF">GGR20_002240</name>
</gene>
<evidence type="ECO:0000313" key="2">
    <source>
        <dbReference type="EMBL" id="MBB4052592.1"/>
    </source>
</evidence>
<protein>
    <submittedName>
        <fullName evidence="2">Putative membrane protein</fullName>
    </submittedName>
</protein>
<dbReference type="RefSeq" id="WP_246349558.1">
    <property type="nucleotide sequence ID" value="NZ_JACIEW010000005.1"/>
</dbReference>
<dbReference type="InterPro" id="IPR006747">
    <property type="entry name" value="DUF599"/>
</dbReference>
<evidence type="ECO:0000313" key="3">
    <source>
        <dbReference type="Proteomes" id="UP000547011"/>
    </source>
</evidence>
<accession>A0A7W6IMZ5</accession>
<dbReference type="PANTHER" id="PTHR31881:SF6">
    <property type="entry name" value="OS09G0494600 PROTEIN"/>
    <property type="match status" value="1"/>
</dbReference>
<dbReference type="AlphaFoldDB" id="A0A7W6IMZ5"/>
<feature type="transmembrane region" description="Helical" evidence="1">
    <location>
        <begin position="61"/>
        <end position="83"/>
    </location>
</feature>
<proteinExistence type="predicted"/>
<sequence>MTTLFTSVFPLLAYLAYNIIVPLIERARPSLSVIMNMQRRRWVANATRRESPFDAILSGNIMGSVSFLASTSVLLVLAVFAVFGQLPTLMQALDSLSLERTYSVLDVQIHLGVMLAMFVMAFFAFTLSLRQFNHFCIMLGALEHDRDATEEEIDAIAQMNGLGARNFNSGIRAYYFSVATVAWFVSEWLAIAVCLVTVLILAHREFFSSAHRTAASAALIAARLRRDAPPRSDRPAPSRDL</sequence>
<keyword evidence="3" id="KW-1185">Reference proteome</keyword>
<dbReference type="Pfam" id="PF04654">
    <property type="entry name" value="DUF599"/>
    <property type="match status" value="1"/>
</dbReference>
<feature type="transmembrane region" description="Helical" evidence="1">
    <location>
        <begin position="104"/>
        <end position="125"/>
    </location>
</feature>
<keyword evidence="1" id="KW-0472">Membrane</keyword>
<keyword evidence="1" id="KW-1133">Transmembrane helix</keyword>
<name>A0A7W6IMZ5_9HYPH</name>
<evidence type="ECO:0000256" key="1">
    <source>
        <dbReference type="SAM" id="Phobius"/>
    </source>
</evidence>
<organism evidence="2 3">
    <name type="scientific">Devosia subaequoris</name>
    <dbReference type="NCBI Taxonomy" id="395930"/>
    <lineage>
        <taxon>Bacteria</taxon>
        <taxon>Pseudomonadati</taxon>
        <taxon>Pseudomonadota</taxon>
        <taxon>Alphaproteobacteria</taxon>
        <taxon>Hyphomicrobiales</taxon>
        <taxon>Devosiaceae</taxon>
        <taxon>Devosia</taxon>
    </lineage>
</organism>